<proteinExistence type="predicted"/>
<sequence length="494" mass="54109">MQRIALMLIGAAGMAQAAEYLVAVPKEVSAEWLGVGKALAEVHEAKLERFDGKAESLGDILEAERPRYLAVVGPASTFDGKFVRALNRVSREVDDDPYADVRWGLITGATPDDALRVVKTREPLVIDRALTTTGINLGLVESGLTLSDGGKGGYTIKEAGAKPVKGQWDAETEPDGTVGMFEKAWNEDRPQLLVTSSHATQFNLEMPFGLGLIASHGGKFHVLGKSLKNEFARFLGGAMFTGDPAKLGEWLDSKKLPVLADSDEPKVWVAAGNCLIGDARGTDESMVVSAMSSGGFRQFVGYVVPTWFGRAGWGTLRLWQDSRGSLSLNEAFFLNDARVIEETRTRFPAALEVDFDADDIESCMRTDRAFNQALGKLQASGVKIEKDTVGLIHDRDVLAFWGDPAWDARFDPDRLPHALEHEWRKTESGMELHLTARADFEGQYLRCLPKRMQSAPSIELPEGMEGVAADDFVFLKKFSMKKGEERVVKLSAKA</sequence>
<organism evidence="2 3">
    <name type="scientific">Haloferula helveola</name>
    <dbReference type="NCBI Taxonomy" id="490095"/>
    <lineage>
        <taxon>Bacteria</taxon>
        <taxon>Pseudomonadati</taxon>
        <taxon>Verrucomicrobiota</taxon>
        <taxon>Verrucomicrobiia</taxon>
        <taxon>Verrucomicrobiales</taxon>
        <taxon>Verrucomicrobiaceae</taxon>
        <taxon>Haloferula</taxon>
    </lineage>
</organism>
<feature type="signal peptide" evidence="1">
    <location>
        <begin position="1"/>
        <end position="17"/>
    </location>
</feature>
<accession>A0ABN6HB25</accession>
<feature type="chain" id="PRO_5046847033" description="DUF362 domain-containing protein" evidence="1">
    <location>
        <begin position="18"/>
        <end position="494"/>
    </location>
</feature>
<evidence type="ECO:0008006" key="4">
    <source>
        <dbReference type="Google" id="ProtNLM"/>
    </source>
</evidence>
<gene>
    <name evidence="2" type="ORF">HAHE_35950</name>
</gene>
<dbReference type="EMBL" id="AP024702">
    <property type="protein sequence ID" value="BCX49687.1"/>
    <property type="molecule type" value="Genomic_DNA"/>
</dbReference>
<evidence type="ECO:0000256" key="1">
    <source>
        <dbReference type="SAM" id="SignalP"/>
    </source>
</evidence>
<keyword evidence="1" id="KW-0732">Signal</keyword>
<evidence type="ECO:0000313" key="3">
    <source>
        <dbReference type="Proteomes" id="UP001374893"/>
    </source>
</evidence>
<evidence type="ECO:0000313" key="2">
    <source>
        <dbReference type="EMBL" id="BCX49687.1"/>
    </source>
</evidence>
<reference evidence="2 3" key="1">
    <citation type="submission" date="2021-06" db="EMBL/GenBank/DDBJ databases">
        <title>Complete genome of Haloferula helveola possessing various polysaccharide degrading enzymes.</title>
        <authorList>
            <person name="Takami H."/>
            <person name="Huang C."/>
            <person name="Hamasaki K."/>
        </authorList>
    </citation>
    <scope>NUCLEOTIDE SEQUENCE [LARGE SCALE GENOMIC DNA]</scope>
    <source>
        <strain evidence="2 3">CN-1</strain>
    </source>
</reference>
<keyword evidence="3" id="KW-1185">Reference proteome</keyword>
<dbReference type="Proteomes" id="UP001374893">
    <property type="component" value="Chromosome"/>
</dbReference>
<name>A0ABN6HB25_9BACT</name>
<protein>
    <recommendedName>
        <fullName evidence="4">DUF362 domain-containing protein</fullName>
    </recommendedName>
</protein>